<reference evidence="1 2" key="1">
    <citation type="submission" date="2020-04" db="EMBL/GenBank/DDBJ databases">
        <authorList>
            <person name="Hitch T.C.A."/>
            <person name="Wylensek D."/>
            <person name="Clavel T."/>
        </authorList>
    </citation>
    <scope>NUCLEOTIDE SEQUENCE [LARGE SCALE GENOMIC DNA]</scope>
    <source>
        <strain evidence="1 2">WB01_D5_05</strain>
    </source>
</reference>
<protein>
    <submittedName>
        <fullName evidence="1">Uncharacterized protein</fullName>
    </submittedName>
</protein>
<organism evidence="1 2">
    <name type="scientific">Aneurinibacillus aneurinilyticus</name>
    <name type="common">Bacillus aneurinolyticus</name>
    <dbReference type="NCBI Taxonomy" id="1391"/>
    <lineage>
        <taxon>Bacteria</taxon>
        <taxon>Bacillati</taxon>
        <taxon>Bacillota</taxon>
        <taxon>Bacilli</taxon>
        <taxon>Bacillales</taxon>
        <taxon>Paenibacillaceae</taxon>
        <taxon>Aneurinibacillus group</taxon>
        <taxon>Aneurinibacillus</taxon>
    </lineage>
</organism>
<name>A0A848D5K0_ANEAE</name>
<dbReference type="EMBL" id="JABAGO010000084">
    <property type="protein sequence ID" value="NMF01378.1"/>
    <property type="molecule type" value="Genomic_DNA"/>
</dbReference>
<comment type="caution">
    <text evidence="1">The sequence shown here is derived from an EMBL/GenBank/DDBJ whole genome shotgun (WGS) entry which is preliminary data.</text>
</comment>
<accession>A0A848D5K0</accession>
<dbReference type="Proteomes" id="UP000561326">
    <property type="component" value="Unassembled WGS sequence"/>
</dbReference>
<evidence type="ECO:0000313" key="2">
    <source>
        <dbReference type="Proteomes" id="UP000561326"/>
    </source>
</evidence>
<dbReference type="RefSeq" id="WP_168976718.1">
    <property type="nucleotide sequence ID" value="NZ_JABAGO010000084.1"/>
</dbReference>
<proteinExistence type="predicted"/>
<sequence>MSDWKNIKIDGIARIEKCVGEFQIWELQKTPYGKFKVKIFERIDGSFAGFTNIRLKSIEDGSPESGVGFGISISEALEDTLNNFMEMLNQRKELSEDDFEWSHPDDF</sequence>
<dbReference type="AlphaFoldDB" id="A0A848D5K0"/>
<evidence type="ECO:0000313" key="1">
    <source>
        <dbReference type="EMBL" id="NMF01378.1"/>
    </source>
</evidence>
<gene>
    <name evidence="1" type="ORF">HF838_24610</name>
</gene>